<gene>
    <name evidence="3" type="ORF">EJ04DRAFT_190028</name>
</gene>
<protein>
    <recommendedName>
        <fullName evidence="2">Spt20-like SEP domain-containing protein</fullName>
    </recommendedName>
</protein>
<evidence type="ECO:0000313" key="3">
    <source>
        <dbReference type="EMBL" id="KAF2735626.1"/>
    </source>
</evidence>
<keyword evidence="4" id="KW-1185">Reference proteome</keyword>
<accession>A0A9P4R2H1</accession>
<dbReference type="Proteomes" id="UP000799444">
    <property type="component" value="Unassembled WGS sequence"/>
</dbReference>
<proteinExistence type="predicted"/>
<evidence type="ECO:0000256" key="1">
    <source>
        <dbReference type="SAM" id="MobiDB-lite"/>
    </source>
</evidence>
<dbReference type="EMBL" id="ML996133">
    <property type="protein sequence ID" value="KAF2735626.1"/>
    <property type="molecule type" value="Genomic_DNA"/>
</dbReference>
<evidence type="ECO:0000259" key="2">
    <source>
        <dbReference type="Pfam" id="PF12090"/>
    </source>
</evidence>
<dbReference type="Pfam" id="PF12090">
    <property type="entry name" value="Spt20_SEP"/>
    <property type="match status" value="1"/>
</dbReference>
<dbReference type="AlphaFoldDB" id="A0A9P4R2H1"/>
<feature type="region of interest" description="Disordered" evidence="1">
    <location>
        <begin position="1"/>
        <end position="46"/>
    </location>
</feature>
<feature type="domain" description="Spt20-like SEP" evidence="2">
    <location>
        <begin position="61"/>
        <end position="119"/>
    </location>
</feature>
<reference evidence="3" key="1">
    <citation type="journal article" date="2020" name="Stud. Mycol.">
        <title>101 Dothideomycetes genomes: a test case for predicting lifestyles and emergence of pathogens.</title>
        <authorList>
            <person name="Haridas S."/>
            <person name="Albert R."/>
            <person name="Binder M."/>
            <person name="Bloem J."/>
            <person name="Labutti K."/>
            <person name="Salamov A."/>
            <person name="Andreopoulos B."/>
            <person name="Baker S."/>
            <person name="Barry K."/>
            <person name="Bills G."/>
            <person name="Bluhm B."/>
            <person name="Cannon C."/>
            <person name="Castanera R."/>
            <person name="Culley D."/>
            <person name="Daum C."/>
            <person name="Ezra D."/>
            <person name="Gonzalez J."/>
            <person name="Henrissat B."/>
            <person name="Kuo A."/>
            <person name="Liang C."/>
            <person name="Lipzen A."/>
            <person name="Lutzoni F."/>
            <person name="Magnuson J."/>
            <person name="Mondo S."/>
            <person name="Nolan M."/>
            <person name="Ohm R."/>
            <person name="Pangilinan J."/>
            <person name="Park H.-J."/>
            <person name="Ramirez L."/>
            <person name="Alfaro M."/>
            <person name="Sun H."/>
            <person name="Tritt A."/>
            <person name="Yoshinaga Y."/>
            <person name="Zwiers L.-H."/>
            <person name="Turgeon B."/>
            <person name="Goodwin S."/>
            <person name="Spatafora J."/>
            <person name="Crous P."/>
            <person name="Grigoriev I."/>
        </authorList>
    </citation>
    <scope>NUCLEOTIDE SEQUENCE</scope>
    <source>
        <strain evidence="3">CBS 125425</strain>
    </source>
</reference>
<dbReference type="OrthoDB" id="1932706at2759"/>
<comment type="caution">
    <text evidence="3">The sequence shown here is derived from an EMBL/GenBank/DDBJ whole genome shotgun (WGS) entry which is preliminary data.</text>
</comment>
<sequence length="135" mass="15467">MSAAAIAARPSQALRQRRESQRPSLARTATAKTNNMENGTAKEDTKRFVHTQQDILAKFKNRPPSLRVYLHQNHFRLNDSQESLAYASPMKELLYHIKNRTVPHNMLDEFYSAGIPFYDSKPRTQSLPDPSDSRP</sequence>
<organism evidence="3 4">
    <name type="scientific">Polyplosphaeria fusca</name>
    <dbReference type="NCBI Taxonomy" id="682080"/>
    <lineage>
        <taxon>Eukaryota</taxon>
        <taxon>Fungi</taxon>
        <taxon>Dikarya</taxon>
        <taxon>Ascomycota</taxon>
        <taxon>Pezizomycotina</taxon>
        <taxon>Dothideomycetes</taxon>
        <taxon>Pleosporomycetidae</taxon>
        <taxon>Pleosporales</taxon>
        <taxon>Tetraplosphaeriaceae</taxon>
        <taxon>Polyplosphaeria</taxon>
    </lineage>
</organism>
<evidence type="ECO:0000313" key="4">
    <source>
        <dbReference type="Proteomes" id="UP000799444"/>
    </source>
</evidence>
<name>A0A9P4R2H1_9PLEO</name>
<dbReference type="InterPro" id="IPR046468">
    <property type="entry name" value="Spt20-like_SEP"/>
</dbReference>